<evidence type="ECO:0000313" key="2">
    <source>
        <dbReference type="Proteomes" id="UP000054466"/>
    </source>
</evidence>
<dbReference type="AlphaFoldDB" id="A0A0D2B7I6"/>
<dbReference type="Proteomes" id="UP000054466">
    <property type="component" value="Unassembled WGS sequence"/>
</dbReference>
<reference evidence="1 2" key="1">
    <citation type="submission" date="2015-01" db="EMBL/GenBank/DDBJ databases">
        <title>The Genome Sequence of Cladophialophora immunda CBS83496.</title>
        <authorList>
            <consortium name="The Broad Institute Genomics Platform"/>
            <person name="Cuomo C."/>
            <person name="de Hoog S."/>
            <person name="Gorbushina A."/>
            <person name="Stielow B."/>
            <person name="Teixiera M."/>
            <person name="Abouelleil A."/>
            <person name="Chapman S.B."/>
            <person name="Priest M."/>
            <person name="Young S.K."/>
            <person name="Wortman J."/>
            <person name="Nusbaum C."/>
            <person name="Birren B."/>
        </authorList>
    </citation>
    <scope>NUCLEOTIDE SEQUENCE [LARGE SCALE GENOMIC DNA]</scope>
    <source>
        <strain evidence="1 2">CBS 83496</strain>
    </source>
</reference>
<dbReference type="RefSeq" id="XP_016253728.1">
    <property type="nucleotide sequence ID" value="XM_016386800.1"/>
</dbReference>
<organism evidence="1 2">
    <name type="scientific">Cladophialophora immunda</name>
    <dbReference type="NCBI Taxonomy" id="569365"/>
    <lineage>
        <taxon>Eukaryota</taxon>
        <taxon>Fungi</taxon>
        <taxon>Dikarya</taxon>
        <taxon>Ascomycota</taxon>
        <taxon>Pezizomycotina</taxon>
        <taxon>Eurotiomycetes</taxon>
        <taxon>Chaetothyriomycetidae</taxon>
        <taxon>Chaetothyriales</taxon>
        <taxon>Herpotrichiellaceae</taxon>
        <taxon>Cladophialophora</taxon>
    </lineage>
</organism>
<dbReference type="GeneID" id="27339551"/>
<gene>
    <name evidence="1" type="ORF">PV07_00357</name>
</gene>
<proteinExistence type="predicted"/>
<dbReference type="HOGENOM" id="CLU_2291380_0_0_1"/>
<keyword evidence="2" id="KW-1185">Reference proteome</keyword>
<evidence type="ECO:0000313" key="1">
    <source>
        <dbReference type="EMBL" id="KIW33512.1"/>
    </source>
</evidence>
<sequence>MTRNRSSRRMVRDGGEKRPMRWDEFSYPCVTAGYEEVDRLRAQSPPHSLSPKSIAGGTIGLRLRTPSKLDAAVVRMSWTRLRRLLTDSLGGYGRLVFSLSW</sequence>
<protein>
    <submittedName>
        <fullName evidence="1">Uncharacterized protein</fullName>
    </submittedName>
</protein>
<name>A0A0D2B7I6_9EURO</name>
<dbReference type="EMBL" id="KN847040">
    <property type="protein sequence ID" value="KIW33512.1"/>
    <property type="molecule type" value="Genomic_DNA"/>
</dbReference>
<accession>A0A0D2B7I6</accession>
<dbReference type="VEuPathDB" id="FungiDB:PV07_00357"/>